<dbReference type="Proteomes" id="UP000481327">
    <property type="component" value="Unassembled WGS sequence"/>
</dbReference>
<dbReference type="EMBL" id="WIOL01000001">
    <property type="protein sequence ID" value="MQT15936.1"/>
    <property type="molecule type" value="Genomic_DNA"/>
</dbReference>
<accession>A0A7C9GN41</accession>
<feature type="region of interest" description="Disordered" evidence="1">
    <location>
        <begin position="51"/>
        <end position="86"/>
    </location>
</feature>
<evidence type="ECO:0008006" key="5">
    <source>
        <dbReference type="Google" id="ProtNLM"/>
    </source>
</evidence>
<evidence type="ECO:0000256" key="1">
    <source>
        <dbReference type="SAM" id="MobiDB-lite"/>
    </source>
</evidence>
<protein>
    <recommendedName>
        <fullName evidence="5">Antifreeze protein</fullName>
    </recommendedName>
</protein>
<dbReference type="RefSeq" id="WP_152576397.1">
    <property type="nucleotide sequence ID" value="NZ_JAATJI010000001.1"/>
</dbReference>
<dbReference type="AlphaFoldDB" id="A0A7C9GN41"/>
<keyword evidence="4" id="KW-1185">Reference proteome</keyword>
<feature type="signal peptide" evidence="2">
    <location>
        <begin position="1"/>
        <end position="19"/>
    </location>
</feature>
<evidence type="ECO:0000256" key="2">
    <source>
        <dbReference type="SAM" id="SignalP"/>
    </source>
</evidence>
<comment type="caution">
    <text evidence="3">The sequence shown here is derived from an EMBL/GenBank/DDBJ whole genome shotgun (WGS) entry which is preliminary data.</text>
</comment>
<proteinExistence type="predicted"/>
<evidence type="ECO:0000313" key="4">
    <source>
        <dbReference type="Proteomes" id="UP000481327"/>
    </source>
</evidence>
<feature type="chain" id="PRO_5029000323" description="Antifreeze protein" evidence="2">
    <location>
        <begin position="20"/>
        <end position="105"/>
    </location>
</feature>
<organism evidence="3 4">
    <name type="scientific">Sandarakinorhabdus fusca</name>
    <dbReference type="NCBI Taxonomy" id="1439888"/>
    <lineage>
        <taxon>Bacteria</taxon>
        <taxon>Pseudomonadati</taxon>
        <taxon>Pseudomonadota</taxon>
        <taxon>Alphaproteobacteria</taxon>
        <taxon>Sphingomonadales</taxon>
        <taxon>Sphingosinicellaceae</taxon>
        <taxon>Sandarakinorhabdus</taxon>
    </lineage>
</organism>
<name>A0A7C9GN41_9SPHN</name>
<evidence type="ECO:0000313" key="3">
    <source>
        <dbReference type="EMBL" id="MQT15936.1"/>
    </source>
</evidence>
<keyword evidence="2" id="KW-0732">Signal</keyword>
<sequence>MIKPLFLAAAAMLAAPVLAQAPAAAERPFCSATVTDGCQQTKAQQARAMTGAQVDARDAANGGKWTPDMRGTPAAKPMKAKPRKRVVRVTKVRVAPAAAPAAAPQ</sequence>
<reference evidence="3 4" key="1">
    <citation type="submission" date="2019-09" db="EMBL/GenBank/DDBJ databases">
        <title>Polymorphobacter sp. isolated from a lake in China.</title>
        <authorList>
            <person name="Liu Z."/>
        </authorList>
    </citation>
    <scope>NUCLEOTIDE SEQUENCE [LARGE SCALE GENOMIC DNA]</scope>
    <source>
        <strain evidence="3 4">D40P</strain>
    </source>
</reference>
<gene>
    <name evidence="3" type="ORF">F3168_01495</name>
</gene>